<dbReference type="OrthoDB" id="9812089at2"/>
<keyword evidence="1" id="KW-0732">Signal</keyword>
<evidence type="ECO:0000259" key="2">
    <source>
        <dbReference type="Pfam" id="PF12680"/>
    </source>
</evidence>
<accession>A0A0W1AKD9</accession>
<gene>
    <name evidence="3" type="ORF">Lwor_0124</name>
</gene>
<dbReference type="PATRIC" id="fig|45076.6.peg.132"/>
<dbReference type="SUPFAM" id="SSF54427">
    <property type="entry name" value="NTF2-like"/>
    <property type="match status" value="1"/>
</dbReference>
<dbReference type="Proteomes" id="UP000054662">
    <property type="component" value="Unassembled WGS sequence"/>
</dbReference>
<sequence>MNIINKLLLTIFFILLSSVCMALSTVEESNKETVLSFYQYALNDKNFSAARPYLGEHYIQHNPLAQDGIDGLRKFIEYLNQTYPYSHNEIKRVFSEGDFVILHVHSIKEPGTRGEAIIDIFRLENNKIVEHWDVHQLVPEKSANENGMF</sequence>
<feature type="chain" id="PRO_5006919855" evidence="1">
    <location>
        <begin position="23"/>
        <end position="149"/>
    </location>
</feature>
<protein>
    <submittedName>
        <fullName evidence="3">SnoaL-like domain protein</fullName>
    </submittedName>
</protein>
<feature type="domain" description="SnoaL-like" evidence="2">
    <location>
        <begin position="36"/>
        <end position="131"/>
    </location>
</feature>
<dbReference type="STRING" id="45076.Lwor_0124"/>
<evidence type="ECO:0000313" key="4">
    <source>
        <dbReference type="Proteomes" id="UP000054662"/>
    </source>
</evidence>
<dbReference type="Pfam" id="PF12680">
    <property type="entry name" value="SnoaL_2"/>
    <property type="match status" value="1"/>
</dbReference>
<name>A0A0W1AKD9_9GAMM</name>
<keyword evidence="4" id="KW-1185">Reference proteome</keyword>
<dbReference type="InterPro" id="IPR037401">
    <property type="entry name" value="SnoaL-like"/>
</dbReference>
<dbReference type="EMBL" id="LNZC01000002">
    <property type="protein sequence ID" value="KTD81821.1"/>
    <property type="molecule type" value="Genomic_DNA"/>
</dbReference>
<dbReference type="RefSeq" id="WP_058491780.1">
    <property type="nucleotide sequence ID" value="NZ_CBCRUR010000002.1"/>
</dbReference>
<feature type="signal peptide" evidence="1">
    <location>
        <begin position="1"/>
        <end position="22"/>
    </location>
</feature>
<dbReference type="Gene3D" id="3.10.450.50">
    <property type="match status" value="1"/>
</dbReference>
<dbReference type="InterPro" id="IPR032710">
    <property type="entry name" value="NTF2-like_dom_sf"/>
</dbReference>
<evidence type="ECO:0000256" key="1">
    <source>
        <dbReference type="SAM" id="SignalP"/>
    </source>
</evidence>
<dbReference type="AlphaFoldDB" id="A0A0W1AKD9"/>
<dbReference type="GO" id="GO:0030638">
    <property type="term" value="P:polyketide metabolic process"/>
    <property type="evidence" value="ECO:0007669"/>
    <property type="project" value="InterPro"/>
</dbReference>
<comment type="caution">
    <text evidence="3">The sequence shown here is derived from an EMBL/GenBank/DDBJ whole genome shotgun (WGS) entry which is preliminary data.</text>
</comment>
<organism evidence="3 4">
    <name type="scientific">Legionella worsleiensis</name>
    <dbReference type="NCBI Taxonomy" id="45076"/>
    <lineage>
        <taxon>Bacteria</taxon>
        <taxon>Pseudomonadati</taxon>
        <taxon>Pseudomonadota</taxon>
        <taxon>Gammaproteobacteria</taxon>
        <taxon>Legionellales</taxon>
        <taxon>Legionellaceae</taxon>
        <taxon>Legionella</taxon>
    </lineage>
</organism>
<dbReference type="InterPro" id="IPR009959">
    <property type="entry name" value="Cyclase_SnoaL-like"/>
</dbReference>
<dbReference type="PANTHER" id="PTHR38436:SF1">
    <property type="entry name" value="ESTER CYCLASE"/>
    <property type="match status" value="1"/>
</dbReference>
<proteinExistence type="predicted"/>
<dbReference type="PANTHER" id="PTHR38436">
    <property type="entry name" value="POLYKETIDE CYCLASE SNOAL-LIKE DOMAIN"/>
    <property type="match status" value="1"/>
</dbReference>
<reference evidence="3 4" key="1">
    <citation type="submission" date="2015-11" db="EMBL/GenBank/DDBJ databases">
        <title>Genomic analysis of 38 Legionella species identifies large and diverse effector repertoires.</title>
        <authorList>
            <person name="Burstein D."/>
            <person name="Amaro F."/>
            <person name="Zusman T."/>
            <person name="Lifshitz Z."/>
            <person name="Cohen O."/>
            <person name="Gilbert J.A."/>
            <person name="Pupko T."/>
            <person name="Shuman H.A."/>
            <person name="Segal G."/>
        </authorList>
    </citation>
    <scope>NUCLEOTIDE SEQUENCE [LARGE SCALE GENOMIC DNA]</scope>
    <source>
        <strain evidence="3 4">ATCC 49508</strain>
    </source>
</reference>
<evidence type="ECO:0000313" key="3">
    <source>
        <dbReference type="EMBL" id="KTD81821.1"/>
    </source>
</evidence>